<dbReference type="InParanoid" id="A0BH65"/>
<dbReference type="Proteomes" id="UP000000600">
    <property type="component" value="Unassembled WGS sequence"/>
</dbReference>
<dbReference type="KEGG" id="ptm:GSPATT00028917001"/>
<dbReference type="GeneID" id="5011064"/>
<sequence>MNKFTLTFYHSDLEIQYQATRIFMRKRVFYAILFSYLIMNTVSYIQNIIETNNQFVMQLELLLSCLLVTLFVIYCYKNTHFNYYFCILNIVGCMMQFQLLKNQKEQKIFIFGANLMASQMILLQRSDFVLSVTQIFIIAITRITLLIYLEEIDYLTIFTTISMSIFLALVQFRSDQNRRQQFLLTLKNNHWDDYLPSMIRKPFFHFEYDHTQILLKKIHRKEEIPIYKQELCDGCNLRNLLREYSYQNQTLESYILRRAKSRVPLIQGFEMSCQNKKKGVLFIEYTEIFSDAHIYIISIISQSKINNELILKQKQAFQLYLFNYMKNLKKIFNCKNSFTKIVNLNINYLCLLYQDDQTIKRFSPRTLLLQIVKLIDQKSRHCNIQIVSCVDLEINGYKSKFISFWLQIINMAAQISGREQIQIVIVRTESHVEFLISLSQIPKQSIRFWVCQNRFLKNLQRDLFFDVDVNNLRLKMFQDLDISYLKF</sequence>
<dbReference type="OrthoDB" id="297782at2759"/>
<feature type="transmembrane region" description="Helical" evidence="1">
    <location>
        <begin position="83"/>
        <end position="100"/>
    </location>
</feature>
<protein>
    <recommendedName>
        <fullName evidence="4">Transmembrane protein</fullName>
    </recommendedName>
</protein>
<dbReference type="EMBL" id="CT867994">
    <property type="protein sequence ID" value="CAK57882.1"/>
    <property type="molecule type" value="Genomic_DNA"/>
</dbReference>
<organism evidence="2 3">
    <name type="scientific">Paramecium tetraurelia</name>
    <dbReference type="NCBI Taxonomy" id="5888"/>
    <lineage>
        <taxon>Eukaryota</taxon>
        <taxon>Sar</taxon>
        <taxon>Alveolata</taxon>
        <taxon>Ciliophora</taxon>
        <taxon>Intramacronucleata</taxon>
        <taxon>Oligohymenophorea</taxon>
        <taxon>Peniculida</taxon>
        <taxon>Parameciidae</taxon>
        <taxon>Paramecium</taxon>
    </lineage>
</organism>
<dbReference type="OMA" id="MASQMIL"/>
<feature type="transmembrane region" description="Helical" evidence="1">
    <location>
        <begin position="154"/>
        <end position="172"/>
    </location>
</feature>
<dbReference type="HOGENOM" id="CLU_550391_0_0_1"/>
<feature type="transmembrane region" description="Helical" evidence="1">
    <location>
        <begin position="28"/>
        <end position="49"/>
    </location>
</feature>
<evidence type="ECO:0000256" key="1">
    <source>
        <dbReference type="SAM" id="Phobius"/>
    </source>
</evidence>
<keyword evidence="3" id="KW-1185">Reference proteome</keyword>
<dbReference type="RefSeq" id="XP_001425280.1">
    <property type="nucleotide sequence ID" value="XM_001425243.1"/>
</dbReference>
<accession>A0BH65</accession>
<reference evidence="2 3" key="1">
    <citation type="journal article" date="2006" name="Nature">
        <title>Global trends of whole-genome duplications revealed by the ciliate Paramecium tetraurelia.</title>
        <authorList>
            <consortium name="Genoscope"/>
            <person name="Aury J.-M."/>
            <person name="Jaillon O."/>
            <person name="Duret L."/>
            <person name="Noel B."/>
            <person name="Jubin C."/>
            <person name="Porcel B.M."/>
            <person name="Segurens B."/>
            <person name="Daubin V."/>
            <person name="Anthouard V."/>
            <person name="Aiach N."/>
            <person name="Arnaiz O."/>
            <person name="Billaut A."/>
            <person name="Beisson J."/>
            <person name="Blanc I."/>
            <person name="Bouhouche K."/>
            <person name="Camara F."/>
            <person name="Duharcourt S."/>
            <person name="Guigo R."/>
            <person name="Gogendeau D."/>
            <person name="Katinka M."/>
            <person name="Keller A.-M."/>
            <person name="Kissmehl R."/>
            <person name="Klotz C."/>
            <person name="Koll F."/>
            <person name="Le Moue A."/>
            <person name="Lepere C."/>
            <person name="Malinsky S."/>
            <person name="Nowacki M."/>
            <person name="Nowak J.K."/>
            <person name="Plattner H."/>
            <person name="Poulain J."/>
            <person name="Ruiz F."/>
            <person name="Serrano V."/>
            <person name="Zagulski M."/>
            <person name="Dessen P."/>
            <person name="Betermier M."/>
            <person name="Weissenbach J."/>
            <person name="Scarpelli C."/>
            <person name="Schachter V."/>
            <person name="Sperling L."/>
            <person name="Meyer E."/>
            <person name="Cohen J."/>
            <person name="Wincker P."/>
        </authorList>
    </citation>
    <scope>NUCLEOTIDE SEQUENCE [LARGE SCALE GENOMIC DNA]</scope>
    <source>
        <strain evidence="2 3">Stock d4-2</strain>
    </source>
</reference>
<keyword evidence="1" id="KW-0812">Transmembrane</keyword>
<keyword evidence="1" id="KW-0472">Membrane</keyword>
<name>A0BH65_PARTE</name>
<keyword evidence="1" id="KW-1133">Transmembrane helix</keyword>
<feature type="transmembrane region" description="Helical" evidence="1">
    <location>
        <begin position="55"/>
        <end position="76"/>
    </location>
</feature>
<dbReference type="AlphaFoldDB" id="A0BH65"/>
<evidence type="ECO:0008006" key="4">
    <source>
        <dbReference type="Google" id="ProtNLM"/>
    </source>
</evidence>
<proteinExistence type="predicted"/>
<feature type="transmembrane region" description="Helical" evidence="1">
    <location>
        <begin position="128"/>
        <end position="148"/>
    </location>
</feature>
<gene>
    <name evidence="2" type="ORF">GSPATT00028917001</name>
</gene>
<evidence type="ECO:0000313" key="2">
    <source>
        <dbReference type="EMBL" id="CAK57882.1"/>
    </source>
</evidence>
<evidence type="ECO:0000313" key="3">
    <source>
        <dbReference type="Proteomes" id="UP000000600"/>
    </source>
</evidence>